<sequence length="665" mass="76493">MILESVENGPLIWPTIEENRVTRPKKYSELSATEATQADCDVKAKNIILQGLPLEVYALQGDDPIDAINHMISFLSTVVASRFPTTNNQLRNSSNPRQQATINDGRVTLQPVQRRQISFATADNLDAYDFDCDELNTAKVDLMANPSQYGLDVPVENAEIYRLKQTLSEQLQEKESLMKTVTVLKNDFKKEETRNIDREFALEKKIKRLDNIVYKRDQSAQTVHMLTKPKFFYDHSTKQALEILMLAEESRSKIILKQQDPMVLEKKEKGLIIAALRDELRKLKRKVVVDNVVTSHTIAPNMFKVDVEPLAPKLLENRTTHSDYIRHTQEQAAILREVIEQGKSQNPLNNSLDMILIPKLQTTEDLQGDALLHYDAEIELMNLILLSIQNNIYNFMDACTSAKDMWKRVERLMKGTIQNKVDRETRFTNEFDQFVAEPKEALVFVYNRFAQLMNDLERNDMHFPIVTINTKFMNSLQQEWLKYVTQVRLAKPLTVDTFDDIFNYLQQFEKLVNTSRANKLEKSHDPLALIAHTGSSSRNTSSYYVTHPTYVVDYDDEYHQDDIQTNSKDPLTSTINQAVIQGDRVNIQSKNSGLFGIHPGNTSTVQCYNCSGKGYYARNYPQPRVRDLKYFMEQMLMAKQDEAGVILIDEQNDFLYADASKDGRN</sequence>
<evidence type="ECO:0000313" key="1">
    <source>
        <dbReference type="EMBL" id="GEU30872.1"/>
    </source>
</evidence>
<gene>
    <name evidence="1" type="ORF">Tci_002850</name>
</gene>
<dbReference type="Pfam" id="PF14223">
    <property type="entry name" value="Retrotran_gag_2"/>
    <property type="match status" value="1"/>
</dbReference>
<accession>A0A6L2J276</accession>
<comment type="caution">
    <text evidence="1">The sequence shown here is derived from an EMBL/GenBank/DDBJ whole genome shotgun (WGS) entry which is preliminary data.</text>
</comment>
<organism evidence="1">
    <name type="scientific">Tanacetum cinerariifolium</name>
    <name type="common">Dalmatian daisy</name>
    <name type="synonym">Chrysanthemum cinerariifolium</name>
    <dbReference type="NCBI Taxonomy" id="118510"/>
    <lineage>
        <taxon>Eukaryota</taxon>
        <taxon>Viridiplantae</taxon>
        <taxon>Streptophyta</taxon>
        <taxon>Embryophyta</taxon>
        <taxon>Tracheophyta</taxon>
        <taxon>Spermatophyta</taxon>
        <taxon>Magnoliopsida</taxon>
        <taxon>eudicotyledons</taxon>
        <taxon>Gunneridae</taxon>
        <taxon>Pentapetalae</taxon>
        <taxon>asterids</taxon>
        <taxon>campanulids</taxon>
        <taxon>Asterales</taxon>
        <taxon>Asteraceae</taxon>
        <taxon>Asteroideae</taxon>
        <taxon>Anthemideae</taxon>
        <taxon>Anthemidinae</taxon>
        <taxon>Tanacetum</taxon>
    </lineage>
</organism>
<evidence type="ECO:0008006" key="2">
    <source>
        <dbReference type="Google" id="ProtNLM"/>
    </source>
</evidence>
<proteinExistence type="predicted"/>
<name>A0A6L2J276_TANCI</name>
<dbReference type="EMBL" id="BKCJ010000196">
    <property type="protein sequence ID" value="GEU30872.1"/>
    <property type="molecule type" value="Genomic_DNA"/>
</dbReference>
<reference evidence="1" key="1">
    <citation type="journal article" date="2019" name="Sci. Rep.">
        <title>Draft genome of Tanacetum cinerariifolium, the natural source of mosquito coil.</title>
        <authorList>
            <person name="Yamashiro T."/>
            <person name="Shiraishi A."/>
            <person name="Satake H."/>
            <person name="Nakayama K."/>
        </authorList>
    </citation>
    <scope>NUCLEOTIDE SEQUENCE</scope>
</reference>
<protein>
    <recommendedName>
        <fullName evidence="2">Gag-Pol polyprotein</fullName>
    </recommendedName>
</protein>
<dbReference type="AlphaFoldDB" id="A0A6L2J276"/>